<dbReference type="EMBL" id="JAVFKN010000011">
    <property type="protein sequence ID" value="MDQ5768774.1"/>
    <property type="molecule type" value="Genomic_DNA"/>
</dbReference>
<dbReference type="InterPro" id="IPR011908">
    <property type="entry name" value="LipoPS_heptosylTferase-I"/>
</dbReference>
<evidence type="ECO:0000256" key="13">
    <source>
        <dbReference type="ARBA" id="ARBA00049201"/>
    </source>
</evidence>
<evidence type="ECO:0000256" key="7">
    <source>
        <dbReference type="ARBA" id="ARBA00022985"/>
    </source>
</evidence>
<accession>A0AA51R1A5</accession>
<keyword evidence="6" id="KW-0808">Transferase</keyword>
<keyword evidence="8" id="KW-0472">Membrane</keyword>
<dbReference type="InterPro" id="IPR051199">
    <property type="entry name" value="LPS_LOS_Heptosyltrfase"/>
</dbReference>
<proteinExistence type="inferred from homology"/>
<dbReference type="Gene3D" id="3.40.50.2000">
    <property type="entry name" value="Glycogen Phosphorylase B"/>
    <property type="match status" value="2"/>
</dbReference>
<evidence type="ECO:0000313" key="15">
    <source>
        <dbReference type="EMBL" id="WML86544.1"/>
    </source>
</evidence>
<dbReference type="GO" id="GO:0009244">
    <property type="term" value="P:lipopolysaccharide core region biosynthetic process"/>
    <property type="evidence" value="ECO:0007669"/>
    <property type="project" value="InterPro"/>
</dbReference>
<evidence type="ECO:0000256" key="2">
    <source>
        <dbReference type="ARBA" id="ARBA00004713"/>
    </source>
</evidence>
<reference evidence="15 16" key="1">
    <citation type="submission" date="2023-08" db="EMBL/GenBank/DDBJ databases">
        <title>New molecular markers tilS and rpoB for phylogenetic and monitoring studies of the genus Thiothrix biodiversity.</title>
        <authorList>
            <person name="Ravin N.V."/>
            <person name="Smolyakov D."/>
            <person name="Markov N.D."/>
            <person name="Beletsky A.V."/>
            <person name="Mardanov A.V."/>
            <person name="Rudenko T.S."/>
            <person name="Grabovich M.Y."/>
        </authorList>
    </citation>
    <scope>NUCLEOTIDE SEQUENCE</scope>
    <source>
        <strain evidence="15">DNT52</strain>
        <strain evidence="14 16">H33</strain>
    </source>
</reference>
<evidence type="ECO:0000256" key="9">
    <source>
        <dbReference type="ARBA" id="ARBA00043995"/>
    </source>
</evidence>
<comment type="similarity">
    <text evidence="9">Belongs to the glycosyltransferase 9 family.</text>
</comment>
<evidence type="ECO:0000256" key="12">
    <source>
        <dbReference type="ARBA" id="ARBA00044330"/>
    </source>
</evidence>
<comment type="catalytic activity">
    <reaction evidence="13">
        <text>an alpha-Kdo-(2-&gt;4)-alpha-Kdo-(2-&gt;6)-lipid A + ADP-L-glycero-beta-D-manno-heptose = an L-alpha-D-Hep-(1-&gt;5)-[alpha-Kdo-(2-&gt;4)]-alpha-Kdo-(2-&gt;6)-lipid A + ADP + H(+)</text>
        <dbReference type="Rhea" id="RHEA:74067"/>
        <dbReference type="ChEBI" id="CHEBI:15378"/>
        <dbReference type="ChEBI" id="CHEBI:61506"/>
        <dbReference type="ChEBI" id="CHEBI:176431"/>
        <dbReference type="ChEBI" id="CHEBI:193068"/>
        <dbReference type="ChEBI" id="CHEBI:456216"/>
        <dbReference type="EC" id="2.4.99.23"/>
    </reaction>
</comment>
<dbReference type="NCBIfam" id="TIGR02193">
    <property type="entry name" value="heptsyl_trn_I"/>
    <property type="match status" value="1"/>
</dbReference>
<dbReference type="EC" id="2.4.99.23" evidence="10"/>
<dbReference type="PANTHER" id="PTHR30160">
    <property type="entry name" value="TETRAACYLDISACCHARIDE 4'-KINASE-RELATED"/>
    <property type="match status" value="1"/>
</dbReference>
<dbReference type="EMBL" id="CP133217">
    <property type="protein sequence ID" value="WML86544.1"/>
    <property type="molecule type" value="Genomic_DNA"/>
</dbReference>
<keyword evidence="4" id="KW-0997">Cell inner membrane</keyword>
<dbReference type="RefSeq" id="WP_308134743.1">
    <property type="nucleotide sequence ID" value="NZ_CP133197.1"/>
</dbReference>
<evidence type="ECO:0000313" key="16">
    <source>
        <dbReference type="Proteomes" id="UP001223336"/>
    </source>
</evidence>
<evidence type="ECO:0000256" key="6">
    <source>
        <dbReference type="ARBA" id="ARBA00022679"/>
    </source>
</evidence>
<organism evidence="15">
    <name type="scientific">Thiothrix subterranea</name>
    <dbReference type="NCBI Taxonomy" id="2735563"/>
    <lineage>
        <taxon>Bacteria</taxon>
        <taxon>Pseudomonadati</taxon>
        <taxon>Pseudomonadota</taxon>
        <taxon>Gammaproteobacteria</taxon>
        <taxon>Thiotrichales</taxon>
        <taxon>Thiotrichaceae</taxon>
        <taxon>Thiothrix</taxon>
    </lineage>
</organism>
<keyword evidence="5" id="KW-0328">Glycosyltransferase</keyword>
<dbReference type="PANTHER" id="PTHR30160:SF19">
    <property type="entry name" value="LIPOPOLYSACCHARIDE HEPTOSYLTRANSFERASE 1"/>
    <property type="match status" value="1"/>
</dbReference>
<dbReference type="GO" id="GO:0005886">
    <property type="term" value="C:plasma membrane"/>
    <property type="evidence" value="ECO:0007669"/>
    <property type="project" value="UniProtKB-SubCell"/>
</dbReference>
<dbReference type="CDD" id="cd03789">
    <property type="entry name" value="GT9_LPS_heptosyltransferase"/>
    <property type="match status" value="1"/>
</dbReference>
<dbReference type="InterPro" id="IPR002201">
    <property type="entry name" value="Glyco_trans_9"/>
</dbReference>
<evidence type="ECO:0000256" key="3">
    <source>
        <dbReference type="ARBA" id="ARBA00022475"/>
    </source>
</evidence>
<comment type="pathway">
    <text evidence="2">Bacterial outer membrane biogenesis; LPS core biosynthesis.</text>
</comment>
<evidence type="ECO:0000256" key="1">
    <source>
        <dbReference type="ARBA" id="ARBA00004515"/>
    </source>
</evidence>
<keyword evidence="7" id="KW-0448">Lipopolysaccharide biosynthesis</keyword>
<dbReference type="Pfam" id="PF01075">
    <property type="entry name" value="Glyco_transf_9"/>
    <property type="match status" value="1"/>
</dbReference>
<evidence type="ECO:0000256" key="5">
    <source>
        <dbReference type="ARBA" id="ARBA00022676"/>
    </source>
</evidence>
<keyword evidence="3" id="KW-1003">Cell membrane</keyword>
<evidence type="ECO:0000256" key="4">
    <source>
        <dbReference type="ARBA" id="ARBA00022519"/>
    </source>
</evidence>
<sequence>MKILIVKTSSLGDVIHMLPAISDAHARIPNLSVDWVVEENFAEVPTWHAGVSRVIPVALRRWRKYLFSAATHAEMRTWRNNLQQSTYDAVLDSQGLVKSAVLGYFAQGTRHGYDRHSSREPLASIGYQHRHAVARDQHAITRNRLLTAAALGYTLEGLPLHYGISQHAFGAIPAPLPQPYIVALHGTSRPAKEWAEPHWQKLIQAMAARGIHTLLPWGNAREHERATRLAQHPHAHCLPRCRLGELAAILQGAQGVIGMDTGLMHLAAALDKPSIALYPVTAPALTGLLGNDANIYQPLSISGDATQDSTQVIATFLAQVQLTH</sequence>
<dbReference type="AlphaFoldDB" id="A0AA51R1A5"/>
<evidence type="ECO:0000256" key="8">
    <source>
        <dbReference type="ARBA" id="ARBA00023136"/>
    </source>
</evidence>
<evidence type="ECO:0000313" key="14">
    <source>
        <dbReference type="EMBL" id="MDQ5768774.1"/>
    </source>
</evidence>
<evidence type="ECO:0000256" key="11">
    <source>
        <dbReference type="ARBA" id="ARBA00044190"/>
    </source>
</evidence>
<keyword evidence="16" id="KW-1185">Reference proteome</keyword>
<protein>
    <recommendedName>
        <fullName evidence="11">Lipopolysaccharide heptosyltransferase 1</fullName>
        <ecNumber evidence="10">2.4.99.23</ecNumber>
    </recommendedName>
    <alternativeName>
        <fullName evidence="12">ADP-heptose:lipopolysaccharide heptosyltransferase I</fullName>
    </alternativeName>
</protein>
<dbReference type="SUPFAM" id="SSF53756">
    <property type="entry name" value="UDP-Glycosyltransferase/glycogen phosphorylase"/>
    <property type="match status" value="1"/>
</dbReference>
<name>A0AA51R1A5_9GAMM</name>
<evidence type="ECO:0000256" key="10">
    <source>
        <dbReference type="ARBA" id="ARBA00044041"/>
    </source>
</evidence>
<dbReference type="Proteomes" id="UP001229862">
    <property type="component" value="Chromosome"/>
</dbReference>
<dbReference type="Proteomes" id="UP001223336">
    <property type="component" value="Unassembled WGS sequence"/>
</dbReference>
<gene>
    <name evidence="15" type="primary">waaC</name>
    <name evidence="14" type="ORF">RCC75_09555</name>
    <name evidence="15" type="ORF">RCG00_19950</name>
</gene>
<dbReference type="GO" id="GO:0008713">
    <property type="term" value="F:ADP-heptose-lipopolysaccharide heptosyltransferase activity"/>
    <property type="evidence" value="ECO:0007669"/>
    <property type="project" value="TreeGrafter"/>
</dbReference>
<comment type="subcellular location">
    <subcellularLocation>
        <location evidence="1">Cell inner membrane</location>
        <topology evidence="1">Peripheral membrane protein</topology>
        <orientation evidence="1">Cytoplasmic side</orientation>
    </subcellularLocation>
</comment>
<dbReference type="GO" id="GO:0005829">
    <property type="term" value="C:cytosol"/>
    <property type="evidence" value="ECO:0007669"/>
    <property type="project" value="TreeGrafter"/>
</dbReference>